<keyword evidence="5" id="KW-0067">ATP-binding</keyword>
<dbReference type="EC" id="2.4.2.52" evidence="2"/>
<dbReference type="EMBL" id="BSOJ01000032">
    <property type="protein sequence ID" value="GLR27533.1"/>
    <property type="molecule type" value="Genomic_DNA"/>
</dbReference>
<name>A0ABQ5YSQ4_9BURK</name>
<dbReference type="PANTHER" id="PTHR30201:SF2">
    <property type="entry name" value="2-(5''-TRIPHOSPHORIBOSYL)-3'-DEPHOSPHOCOENZYME-A SYNTHASE"/>
    <property type="match status" value="1"/>
</dbReference>
<evidence type="ECO:0000256" key="3">
    <source>
        <dbReference type="ARBA" id="ARBA00022679"/>
    </source>
</evidence>
<proteinExistence type="predicted"/>
<accession>A0ABQ5YSQ4</accession>
<dbReference type="RefSeq" id="WP_284282360.1">
    <property type="nucleotide sequence ID" value="NZ_BSOJ01000032.1"/>
</dbReference>
<comment type="catalytic activity">
    <reaction evidence="1">
        <text>3'-dephospho-CoA + ATP = 2'-(5''-triphospho-alpha-D-ribosyl)-3'-dephospho-CoA + adenine</text>
        <dbReference type="Rhea" id="RHEA:15117"/>
        <dbReference type="ChEBI" id="CHEBI:16708"/>
        <dbReference type="ChEBI" id="CHEBI:30616"/>
        <dbReference type="ChEBI" id="CHEBI:57328"/>
        <dbReference type="ChEBI" id="CHEBI:61378"/>
        <dbReference type="EC" id="2.4.2.52"/>
    </reaction>
</comment>
<dbReference type="PANTHER" id="PTHR30201">
    <property type="entry name" value="TRIPHOSPHORIBOSYL-DEPHOSPHO-COA SYNTHASE"/>
    <property type="match status" value="1"/>
</dbReference>
<evidence type="ECO:0000256" key="2">
    <source>
        <dbReference type="ARBA" id="ARBA00012074"/>
    </source>
</evidence>
<sequence length="290" mass="31068">MTTLAFELDERVRLALTTEMQLECKPGLVCPSDNGSHKDMNQATFERSIFALQGYFADCFLLGQNHAVLAELKARGQQAEAAMFKATDGVNTHKGAIFMLGLLCAALGLQKVTHGRFRPARLGEIVKQAWGIPVLLSGAAHAAVPSHGLRVHRTLGLPGAREQAAAGFPVLFNVCWPALQHALDRGCSESAAASHALLSSMAVLDDTNLAHRGGLEGLRWAQASAAGFLAQGSVFESGWEERLRALCKAFQQRWLSPGGSADLLSAALFLQGLHQDNPLDLLAPQAEVRV</sequence>
<evidence type="ECO:0000313" key="6">
    <source>
        <dbReference type="EMBL" id="GLR27533.1"/>
    </source>
</evidence>
<dbReference type="Gene3D" id="1.10.4200.10">
    <property type="entry name" value="Triphosphoribosyl-dephospho-CoA protein"/>
    <property type="match status" value="2"/>
</dbReference>
<evidence type="ECO:0000256" key="4">
    <source>
        <dbReference type="ARBA" id="ARBA00022741"/>
    </source>
</evidence>
<keyword evidence="7" id="KW-1185">Reference proteome</keyword>
<dbReference type="Proteomes" id="UP001156664">
    <property type="component" value="Unassembled WGS sequence"/>
</dbReference>
<keyword evidence="4" id="KW-0547">Nucleotide-binding</keyword>
<evidence type="ECO:0000256" key="5">
    <source>
        <dbReference type="ARBA" id="ARBA00022840"/>
    </source>
</evidence>
<protein>
    <recommendedName>
        <fullName evidence="2">triphosphoribosyl-dephospho-CoA synthase</fullName>
        <ecNumber evidence="2">2.4.2.52</ecNumber>
    </recommendedName>
</protein>
<organism evidence="6 7">
    <name type="scientific">Limnobacter litoralis</name>
    <dbReference type="NCBI Taxonomy" id="481366"/>
    <lineage>
        <taxon>Bacteria</taxon>
        <taxon>Pseudomonadati</taxon>
        <taxon>Pseudomonadota</taxon>
        <taxon>Betaproteobacteria</taxon>
        <taxon>Burkholderiales</taxon>
        <taxon>Burkholderiaceae</taxon>
        <taxon>Limnobacter</taxon>
    </lineage>
</organism>
<dbReference type="Pfam" id="PF01874">
    <property type="entry name" value="CitG"/>
    <property type="match status" value="1"/>
</dbReference>
<comment type="caution">
    <text evidence="6">The sequence shown here is derived from an EMBL/GenBank/DDBJ whole genome shotgun (WGS) entry which is preliminary data.</text>
</comment>
<gene>
    <name evidence="6" type="primary">citG</name>
    <name evidence="6" type="ORF">GCM10007875_26240</name>
</gene>
<evidence type="ECO:0000313" key="7">
    <source>
        <dbReference type="Proteomes" id="UP001156664"/>
    </source>
</evidence>
<evidence type="ECO:0000256" key="1">
    <source>
        <dbReference type="ARBA" id="ARBA00001210"/>
    </source>
</evidence>
<dbReference type="InterPro" id="IPR002736">
    <property type="entry name" value="CitG"/>
</dbReference>
<reference evidence="7" key="1">
    <citation type="journal article" date="2019" name="Int. J. Syst. Evol. Microbiol.">
        <title>The Global Catalogue of Microorganisms (GCM) 10K type strain sequencing project: providing services to taxonomists for standard genome sequencing and annotation.</title>
        <authorList>
            <consortium name="The Broad Institute Genomics Platform"/>
            <consortium name="The Broad Institute Genome Sequencing Center for Infectious Disease"/>
            <person name="Wu L."/>
            <person name="Ma J."/>
        </authorList>
    </citation>
    <scope>NUCLEOTIDE SEQUENCE [LARGE SCALE GENOMIC DNA]</scope>
    <source>
        <strain evidence="7">NBRC 105857</strain>
    </source>
</reference>
<keyword evidence="3" id="KW-0808">Transferase</keyword>